<organism evidence="1 2">
    <name type="scientific">Daphnia magna</name>
    <dbReference type="NCBI Taxonomy" id="35525"/>
    <lineage>
        <taxon>Eukaryota</taxon>
        <taxon>Metazoa</taxon>
        <taxon>Ecdysozoa</taxon>
        <taxon>Arthropoda</taxon>
        <taxon>Crustacea</taxon>
        <taxon>Branchiopoda</taxon>
        <taxon>Diplostraca</taxon>
        <taxon>Cladocera</taxon>
        <taxon>Anomopoda</taxon>
        <taxon>Daphniidae</taxon>
        <taxon>Daphnia</taxon>
    </lineage>
</organism>
<evidence type="ECO:0000313" key="1">
    <source>
        <dbReference type="EMBL" id="KAK4007898.1"/>
    </source>
</evidence>
<keyword evidence="2" id="KW-1185">Reference proteome</keyword>
<evidence type="ECO:0000313" key="2">
    <source>
        <dbReference type="Proteomes" id="UP001234178"/>
    </source>
</evidence>
<gene>
    <name evidence="1" type="ORF">OUZ56_013056</name>
</gene>
<dbReference type="EMBL" id="JAOYFB010000002">
    <property type="protein sequence ID" value="KAK4007898.1"/>
    <property type="molecule type" value="Genomic_DNA"/>
</dbReference>
<name>A0ABQ9Z4R6_9CRUS</name>
<proteinExistence type="predicted"/>
<accession>A0ABQ9Z4R6</accession>
<protein>
    <submittedName>
        <fullName evidence="1">Uncharacterized protein</fullName>
    </submittedName>
</protein>
<reference evidence="1 2" key="1">
    <citation type="journal article" date="2023" name="Nucleic Acids Res.">
        <title>The hologenome of Daphnia magna reveals possible DNA methylation and microbiome-mediated evolution of the host genome.</title>
        <authorList>
            <person name="Chaturvedi A."/>
            <person name="Li X."/>
            <person name="Dhandapani V."/>
            <person name="Marshall H."/>
            <person name="Kissane S."/>
            <person name="Cuenca-Cambronero M."/>
            <person name="Asole G."/>
            <person name="Calvet F."/>
            <person name="Ruiz-Romero M."/>
            <person name="Marangio P."/>
            <person name="Guigo R."/>
            <person name="Rago D."/>
            <person name="Mirbahai L."/>
            <person name="Eastwood N."/>
            <person name="Colbourne J.K."/>
            <person name="Zhou J."/>
            <person name="Mallon E."/>
            <person name="Orsini L."/>
        </authorList>
    </citation>
    <scope>NUCLEOTIDE SEQUENCE [LARGE SCALE GENOMIC DNA]</scope>
    <source>
        <strain evidence="1">LRV0_1</strain>
    </source>
</reference>
<dbReference type="Proteomes" id="UP001234178">
    <property type="component" value="Unassembled WGS sequence"/>
</dbReference>
<sequence>MVTKRDKARAMRGKIGVLGGKSNSQHWKNYLLLSSDTDSKIQKYKYNYRHVLDSFQVLVATQLAMMS</sequence>
<comment type="caution">
    <text evidence="1">The sequence shown here is derived from an EMBL/GenBank/DDBJ whole genome shotgun (WGS) entry which is preliminary data.</text>
</comment>